<evidence type="ECO:0000313" key="3">
    <source>
        <dbReference type="Proteomes" id="UP001159427"/>
    </source>
</evidence>
<name>A0ABN8R422_9CNID</name>
<dbReference type="PANTHER" id="PTHR46844">
    <property type="entry name" value="SLR5058 PROTEIN"/>
    <property type="match status" value="1"/>
</dbReference>
<evidence type="ECO:0000259" key="1">
    <source>
        <dbReference type="Pfam" id="PF18738"/>
    </source>
</evidence>
<reference evidence="2 3" key="1">
    <citation type="submission" date="2022-05" db="EMBL/GenBank/DDBJ databases">
        <authorList>
            <consortium name="Genoscope - CEA"/>
            <person name="William W."/>
        </authorList>
    </citation>
    <scope>NUCLEOTIDE SEQUENCE [LARGE SCALE GENOMIC DNA]</scope>
</reference>
<dbReference type="Proteomes" id="UP001159427">
    <property type="component" value="Unassembled WGS sequence"/>
</dbReference>
<feature type="domain" description="DZIP3-like HEPN" evidence="1">
    <location>
        <begin position="46"/>
        <end position="189"/>
    </location>
</feature>
<comment type="caution">
    <text evidence="2">The sequence shown here is derived from an EMBL/GenBank/DDBJ whole genome shotgun (WGS) entry which is preliminary data.</text>
</comment>
<gene>
    <name evidence="2" type="ORF">PEVE_00008295</name>
</gene>
<dbReference type="EMBL" id="CALNXI010001565">
    <property type="protein sequence ID" value="CAH3172204.1"/>
    <property type="molecule type" value="Genomic_DNA"/>
</dbReference>
<organism evidence="2 3">
    <name type="scientific">Porites evermanni</name>
    <dbReference type="NCBI Taxonomy" id="104178"/>
    <lineage>
        <taxon>Eukaryota</taxon>
        <taxon>Metazoa</taxon>
        <taxon>Cnidaria</taxon>
        <taxon>Anthozoa</taxon>
        <taxon>Hexacorallia</taxon>
        <taxon>Scleractinia</taxon>
        <taxon>Fungiina</taxon>
        <taxon>Poritidae</taxon>
        <taxon>Porites</taxon>
    </lineage>
</organism>
<protein>
    <recommendedName>
        <fullName evidence="1">DZIP3-like HEPN domain-containing protein</fullName>
    </recommendedName>
</protein>
<feature type="non-terminal residue" evidence="2">
    <location>
        <position position="773"/>
    </location>
</feature>
<dbReference type="PANTHER" id="PTHR46844:SF1">
    <property type="entry name" value="SLR5058 PROTEIN"/>
    <property type="match status" value="1"/>
</dbReference>
<keyword evidence="3" id="KW-1185">Reference proteome</keyword>
<dbReference type="InterPro" id="IPR041249">
    <property type="entry name" value="HEPN_DZIP3"/>
</dbReference>
<evidence type="ECO:0000313" key="2">
    <source>
        <dbReference type="EMBL" id="CAH3172204.1"/>
    </source>
</evidence>
<proteinExistence type="predicted"/>
<accession>A0ABN8R422</accession>
<dbReference type="Pfam" id="PF18738">
    <property type="entry name" value="HEPN_DZIP3"/>
    <property type="match status" value="1"/>
</dbReference>
<sequence>MATALDPDDVLRSTDGKANFQRLARLLISGGTTLLRQIFDLIHPPSNFPAVLNNPVTQKQLKAAKLTKPQWDCLYPYPGGYGKSVDFDVTLLFRLLRTICNLSPPPTGWDVLPASSDVSLTADLARIKYYRNSIFGHVNQCMEIPDGKFLILWQEIGDALVRIAGQIGHSAKTAWQTSVDNFLRDPLTPDDDRNAKELERWYMNDMDIKKSMEALKTTTHEGFDHLETGISNLQALQEEFAETTQTIDEGVRRLESIFREETQDIKDHLGEMYRLIDAGFHSAGGKLKRVHLTNVYGDSTGHFVQRMPIIPQASQAVGQSVKMTGFIPPQPTMYGGIPSAQDSLNLIALRYFQFVDPSKPEQLNTYLENLEKVRQALFIHEESPEALKILKKLWKHHRADEPEEMARVFIEAENILRECGQIEEYSACSRPRTNQHAATGPVCLQINNISDPPKKQDSVTELREKFAHLRRLCEDLQNAVLRWIVIREATIQKLKSLVVHLKDVESEVHSRQYRLVATLTGLASVSVYCIPIMGQLFAVASIIAMIGKTEFEEILRSLGLSEVQALIEEDRKCCLELQQQFNSLENFISTLAEFLIPLNDNVFLLKEMVESSFEFLYKYIACEDIDTSTVTKVGFCAKFLRAATSAGTMSSSISDAQSATVFVSEVARVVAMARSESKCEAVRTGTLAKYIADSCSSDIKSYLFPLEIALFLLSSFKDYCGSVSLMAEDIRGILNELECPNEEEIQCLVQSLIEGSFNKAYRMVESDSQREYR</sequence>